<accession>X8DD54</accession>
<proteinExistence type="predicted"/>
<dbReference type="EMBL" id="JAOB01000027">
    <property type="protein sequence ID" value="EUA65415.1"/>
    <property type="molecule type" value="Genomic_DNA"/>
</dbReference>
<feature type="region of interest" description="Disordered" evidence="1">
    <location>
        <begin position="1"/>
        <end position="40"/>
    </location>
</feature>
<evidence type="ECO:0000313" key="2">
    <source>
        <dbReference type="EMBL" id="EUA65415.1"/>
    </source>
</evidence>
<dbReference type="AlphaFoldDB" id="X8DD54"/>
<dbReference type="PATRIC" id="fig|1299334.3.peg.2399"/>
<protein>
    <submittedName>
        <fullName evidence="2">Uncharacterized protein</fullName>
    </submittedName>
</protein>
<gene>
    <name evidence="2" type="ORF">I553_10712</name>
</gene>
<comment type="caution">
    <text evidence="2">The sequence shown here is derived from an EMBL/GenBank/DDBJ whole genome shotgun (WGS) entry which is preliminary data.</text>
</comment>
<reference evidence="2" key="1">
    <citation type="submission" date="2014-01" db="EMBL/GenBank/DDBJ databases">
        <authorList>
            <person name="Brown-Elliot B."/>
            <person name="Wallace R."/>
            <person name="Lenaerts A."/>
            <person name="Ordway D."/>
            <person name="DeGroote M.A."/>
            <person name="Parker T."/>
            <person name="Sizemore C."/>
            <person name="Tallon L.J."/>
            <person name="Sadzewicz L.K."/>
            <person name="Sengamalay N."/>
            <person name="Fraser C.M."/>
            <person name="Hine E."/>
            <person name="Shefchek K.A."/>
            <person name="Das S.P."/>
            <person name="Tettelin H."/>
        </authorList>
    </citation>
    <scope>NUCLEOTIDE SEQUENCE [LARGE SCALE GENOMIC DNA]</scope>
    <source>
        <strain evidence="2">4042</strain>
    </source>
</reference>
<name>X8DD54_MYCXE</name>
<organism evidence="2">
    <name type="scientific">Mycobacterium xenopi 4042</name>
    <dbReference type="NCBI Taxonomy" id="1299334"/>
    <lineage>
        <taxon>Bacteria</taxon>
        <taxon>Bacillati</taxon>
        <taxon>Actinomycetota</taxon>
        <taxon>Actinomycetes</taxon>
        <taxon>Mycobacteriales</taxon>
        <taxon>Mycobacteriaceae</taxon>
        <taxon>Mycobacterium</taxon>
    </lineage>
</organism>
<sequence>MGRPSQWPADASTASGTPRGPSGEAGVTRCRPSWPGWIGR</sequence>
<evidence type="ECO:0000256" key="1">
    <source>
        <dbReference type="SAM" id="MobiDB-lite"/>
    </source>
</evidence>